<dbReference type="GO" id="GO:0016567">
    <property type="term" value="P:protein ubiquitination"/>
    <property type="evidence" value="ECO:0007669"/>
    <property type="project" value="TreeGrafter"/>
</dbReference>
<feature type="region of interest" description="Disordered" evidence="9">
    <location>
        <begin position="260"/>
        <end position="307"/>
    </location>
</feature>
<dbReference type="OrthoDB" id="8062037at2759"/>
<reference evidence="11" key="1">
    <citation type="submission" date="2022-05" db="EMBL/GenBank/DDBJ databases">
        <title>The Musa troglodytarum L. genome provides insights into the mechanism of non-climacteric behaviour and enrichment of carotenoids.</title>
        <authorList>
            <person name="Wang J."/>
        </authorList>
    </citation>
    <scope>NUCLEOTIDE SEQUENCE</scope>
    <source>
        <tissue evidence="11">Leaf</tissue>
    </source>
</reference>
<keyword evidence="5 8" id="KW-0863">Zinc-finger</keyword>
<dbReference type="GO" id="GO:0061630">
    <property type="term" value="F:ubiquitin protein ligase activity"/>
    <property type="evidence" value="ECO:0007669"/>
    <property type="project" value="UniProtKB-EC"/>
</dbReference>
<evidence type="ECO:0000313" key="11">
    <source>
        <dbReference type="EMBL" id="URD77215.1"/>
    </source>
</evidence>
<keyword evidence="3" id="KW-0808">Transferase</keyword>
<sequence>MSLRPGSDEEMASAEKRYFCHQCNRTFTAAAAAAAAADVGLSCAHCHGDFVEEFDLSGPDPNPNPNPNPEPDPDRDLHFSFDDADAFSAIPSLLSALIDLAEPGGDRALESPPAEPGAEPMSPVAALRQLIQTLSLGGASGAGSGGHRFVGNIGDYHVGPGLEQLIQQLAENDPNRYGTPPASKAAVEILPDVEVGEELLASDDAQCLVCMDPFEIGTVAKQMPCSHIYHKQCILRWLDLHNSCPVCRYELPTDDPDYEHHKAPRANVVNPGGASAAGAVAGEDEGNSSTPAAESSDTHGDPALHGL</sequence>
<evidence type="ECO:0000256" key="5">
    <source>
        <dbReference type="ARBA" id="ARBA00022771"/>
    </source>
</evidence>
<dbReference type="PANTHER" id="PTHR15710">
    <property type="entry name" value="E3 UBIQUITIN-PROTEIN LIGASE PRAJA"/>
    <property type="match status" value="1"/>
</dbReference>
<dbReference type="EC" id="2.3.2.27" evidence="2"/>
<evidence type="ECO:0000256" key="3">
    <source>
        <dbReference type="ARBA" id="ARBA00022679"/>
    </source>
</evidence>
<evidence type="ECO:0000256" key="6">
    <source>
        <dbReference type="ARBA" id="ARBA00022786"/>
    </source>
</evidence>
<dbReference type="Pfam" id="PF13639">
    <property type="entry name" value="zf-RING_2"/>
    <property type="match status" value="1"/>
</dbReference>
<feature type="domain" description="RING-type" evidence="10">
    <location>
        <begin position="207"/>
        <end position="248"/>
    </location>
</feature>
<dbReference type="SMART" id="SM00184">
    <property type="entry name" value="RING"/>
    <property type="match status" value="1"/>
</dbReference>
<dbReference type="Pfam" id="PF14369">
    <property type="entry name" value="Zn_ribbon_19"/>
    <property type="match status" value="1"/>
</dbReference>
<dbReference type="PROSITE" id="PS50089">
    <property type="entry name" value="ZF_RING_2"/>
    <property type="match status" value="1"/>
</dbReference>
<dbReference type="InterPro" id="IPR001841">
    <property type="entry name" value="Znf_RING"/>
</dbReference>
<evidence type="ECO:0000256" key="8">
    <source>
        <dbReference type="PROSITE-ProRule" id="PRU00175"/>
    </source>
</evidence>
<protein>
    <recommendedName>
        <fullName evidence="2">RING-type E3 ubiquitin transferase</fullName>
        <ecNumber evidence="2">2.3.2.27</ecNumber>
    </recommendedName>
</protein>
<dbReference type="SUPFAM" id="SSF57850">
    <property type="entry name" value="RING/U-box"/>
    <property type="match status" value="1"/>
</dbReference>
<gene>
    <name evidence="11" type="ORF">MUK42_02832</name>
</gene>
<dbReference type="EMBL" id="CP097503">
    <property type="protein sequence ID" value="URD77215.1"/>
    <property type="molecule type" value="Genomic_DNA"/>
</dbReference>
<comment type="catalytic activity">
    <reaction evidence="1">
        <text>S-ubiquitinyl-[E2 ubiquitin-conjugating enzyme]-L-cysteine + [acceptor protein]-L-lysine = [E2 ubiquitin-conjugating enzyme]-L-cysteine + N(6)-ubiquitinyl-[acceptor protein]-L-lysine.</text>
        <dbReference type="EC" id="2.3.2.27"/>
    </reaction>
</comment>
<keyword evidence="7" id="KW-0862">Zinc</keyword>
<feature type="compositionally biased region" description="Pro residues" evidence="9">
    <location>
        <begin position="60"/>
        <end position="70"/>
    </location>
</feature>
<dbReference type="InterPro" id="IPR039525">
    <property type="entry name" value="RNF126-like_zinc-ribbon"/>
</dbReference>
<feature type="region of interest" description="Disordered" evidence="9">
    <location>
        <begin position="54"/>
        <end position="80"/>
    </location>
</feature>
<feature type="compositionally biased region" description="Basic and acidic residues" evidence="9">
    <location>
        <begin position="296"/>
        <end position="307"/>
    </location>
</feature>
<accession>A0A9E7EGX3</accession>
<name>A0A9E7EGX3_9LILI</name>
<proteinExistence type="predicted"/>
<evidence type="ECO:0000313" key="12">
    <source>
        <dbReference type="Proteomes" id="UP001055439"/>
    </source>
</evidence>
<keyword evidence="4" id="KW-0479">Metal-binding</keyword>
<dbReference type="Gene3D" id="3.30.40.10">
    <property type="entry name" value="Zinc/RING finger domain, C3HC4 (zinc finger)"/>
    <property type="match status" value="1"/>
</dbReference>
<dbReference type="GO" id="GO:0008270">
    <property type="term" value="F:zinc ion binding"/>
    <property type="evidence" value="ECO:0007669"/>
    <property type="project" value="UniProtKB-KW"/>
</dbReference>
<dbReference type="AlphaFoldDB" id="A0A9E7EGX3"/>
<evidence type="ECO:0000256" key="1">
    <source>
        <dbReference type="ARBA" id="ARBA00000900"/>
    </source>
</evidence>
<evidence type="ECO:0000256" key="9">
    <source>
        <dbReference type="SAM" id="MobiDB-lite"/>
    </source>
</evidence>
<keyword evidence="12" id="KW-1185">Reference proteome</keyword>
<evidence type="ECO:0000256" key="2">
    <source>
        <dbReference type="ARBA" id="ARBA00012483"/>
    </source>
</evidence>
<organism evidence="11 12">
    <name type="scientific">Musa troglodytarum</name>
    <name type="common">fe'i banana</name>
    <dbReference type="NCBI Taxonomy" id="320322"/>
    <lineage>
        <taxon>Eukaryota</taxon>
        <taxon>Viridiplantae</taxon>
        <taxon>Streptophyta</taxon>
        <taxon>Embryophyta</taxon>
        <taxon>Tracheophyta</taxon>
        <taxon>Spermatophyta</taxon>
        <taxon>Magnoliopsida</taxon>
        <taxon>Liliopsida</taxon>
        <taxon>Zingiberales</taxon>
        <taxon>Musaceae</taxon>
        <taxon>Musa</taxon>
    </lineage>
</organism>
<dbReference type="FunFam" id="3.30.40.10:FF:000022">
    <property type="entry name" value="E3 ubiquitin-protein ligase RING1-like"/>
    <property type="match status" value="1"/>
</dbReference>
<keyword evidence="6" id="KW-0833">Ubl conjugation pathway</keyword>
<evidence type="ECO:0000256" key="4">
    <source>
        <dbReference type="ARBA" id="ARBA00022723"/>
    </source>
</evidence>
<dbReference type="InterPro" id="IPR013083">
    <property type="entry name" value="Znf_RING/FYVE/PHD"/>
</dbReference>
<evidence type="ECO:0000256" key="7">
    <source>
        <dbReference type="ARBA" id="ARBA00022833"/>
    </source>
</evidence>
<dbReference type="Proteomes" id="UP001055439">
    <property type="component" value="Chromosome 10"/>
</dbReference>
<dbReference type="PANTHER" id="PTHR15710:SF202">
    <property type="entry name" value="RING-TYPE E3 UBIQUITIN TRANSFERASE"/>
    <property type="match status" value="1"/>
</dbReference>
<evidence type="ECO:0000259" key="10">
    <source>
        <dbReference type="PROSITE" id="PS50089"/>
    </source>
</evidence>
<feature type="compositionally biased region" description="Low complexity" evidence="9">
    <location>
        <begin position="266"/>
        <end position="281"/>
    </location>
</feature>
<dbReference type="GO" id="GO:0005737">
    <property type="term" value="C:cytoplasm"/>
    <property type="evidence" value="ECO:0007669"/>
    <property type="project" value="TreeGrafter"/>
</dbReference>